<evidence type="ECO:0000256" key="1">
    <source>
        <dbReference type="SAM" id="Phobius"/>
    </source>
</evidence>
<evidence type="ECO:0000313" key="2">
    <source>
        <dbReference type="EMBL" id="MFC0268458.1"/>
    </source>
</evidence>
<proteinExistence type="predicted"/>
<organism evidence="2 3">
    <name type="scientific">Kushneria aurantia</name>
    <dbReference type="NCBI Taxonomy" id="504092"/>
    <lineage>
        <taxon>Bacteria</taxon>
        <taxon>Pseudomonadati</taxon>
        <taxon>Pseudomonadota</taxon>
        <taxon>Gammaproteobacteria</taxon>
        <taxon>Oceanospirillales</taxon>
        <taxon>Halomonadaceae</taxon>
        <taxon>Kushneria</taxon>
    </lineage>
</organism>
<keyword evidence="1" id="KW-0812">Transmembrane</keyword>
<dbReference type="EMBL" id="JBHLVX010000042">
    <property type="protein sequence ID" value="MFC0268458.1"/>
    <property type="molecule type" value="Genomic_DNA"/>
</dbReference>
<feature type="transmembrane region" description="Helical" evidence="1">
    <location>
        <begin position="101"/>
        <end position="119"/>
    </location>
</feature>
<feature type="transmembrane region" description="Helical" evidence="1">
    <location>
        <begin position="35"/>
        <end position="55"/>
    </location>
</feature>
<keyword evidence="1" id="KW-1133">Transmembrane helix</keyword>
<feature type="transmembrane region" description="Helical" evidence="1">
    <location>
        <begin position="9"/>
        <end position="29"/>
    </location>
</feature>
<gene>
    <name evidence="2" type="ORF">ACFFHW_10775</name>
</gene>
<protein>
    <submittedName>
        <fullName evidence="2">Uncharacterized protein</fullName>
    </submittedName>
</protein>
<evidence type="ECO:0000313" key="3">
    <source>
        <dbReference type="Proteomes" id="UP001589814"/>
    </source>
</evidence>
<sequence length="125" mass="13793">MKAVNGERLAVLVGLVLAMLAAVPGYYLIGDRERLLLIGAGAVAVAMATLMMWRHSSEAERRRFYRALSRLPIAMVLGLAVALLGHIMGNAGTLTGGWYRWLPWGMTTGVVLQALWCWWRPLTVQ</sequence>
<dbReference type="Proteomes" id="UP001589814">
    <property type="component" value="Unassembled WGS sequence"/>
</dbReference>
<name>A0ABV6G471_9GAMM</name>
<keyword evidence="3" id="KW-1185">Reference proteome</keyword>
<keyword evidence="1" id="KW-0472">Membrane</keyword>
<accession>A0ABV6G471</accession>
<reference evidence="2 3" key="1">
    <citation type="submission" date="2024-09" db="EMBL/GenBank/DDBJ databases">
        <authorList>
            <person name="Sun Q."/>
            <person name="Mori K."/>
        </authorList>
    </citation>
    <scope>NUCLEOTIDE SEQUENCE [LARGE SCALE GENOMIC DNA]</scope>
    <source>
        <strain evidence="2 3">CCM 7415</strain>
    </source>
</reference>
<comment type="caution">
    <text evidence="2">The sequence shown here is derived from an EMBL/GenBank/DDBJ whole genome shotgun (WGS) entry which is preliminary data.</text>
</comment>
<feature type="transmembrane region" description="Helical" evidence="1">
    <location>
        <begin position="67"/>
        <end position="89"/>
    </location>
</feature>
<dbReference type="RefSeq" id="WP_019950328.1">
    <property type="nucleotide sequence ID" value="NZ_JBHLVX010000042.1"/>
</dbReference>